<dbReference type="RefSeq" id="WP_156196895.1">
    <property type="nucleotide sequence ID" value="NZ_QTZN02000049.1"/>
</dbReference>
<dbReference type="PROSITE" id="PS50112">
    <property type="entry name" value="PAS"/>
    <property type="match status" value="1"/>
</dbReference>
<dbReference type="InterPro" id="IPR004010">
    <property type="entry name" value="Double_Cache_2"/>
</dbReference>
<dbReference type="CDD" id="cd00130">
    <property type="entry name" value="PAS"/>
    <property type="match status" value="1"/>
</dbReference>
<feature type="modified residue" description="4-aspartylphosphate" evidence="10">
    <location>
        <position position="870"/>
    </location>
</feature>
<evidence type="ECO:0000256" key="8">
    <source>
        <dbReference type="ARBA" id="ARBA00023012"/>
    </source>
</evidence>
<evidence type="ECO:0000256" key="3">
    <source>
        <dbReference type="ARBA" id="ARBA00012438"/>
    </source>
</evidence>
<dbReference type="InterPro" id="IPR005467">
    <property type="entry name" value="His_kinase_dom"/>
</dbReference>
<evidence type="ECO:0000313" key="19">
    <source>
        <dbReference type="Proteomes" id="UP000462449"/>
    </source>
</evidence>
<feature type="transmembrane region" description="Helical" evidence="11">
    <location>
        <begin position="354"/>
        <end position="377"/>
    </location>
</feature>
<feature type="domain" description="Histidine kinase" evidence="12">
    <location>
        <begin position="577"/>
        <end position="799"/>
    </location>
</feature>
<feature type="domain" description="PAS" evidence="14">
    <location>
        <begin position="435"/>
        <end position="479"/>
    </location>
</feature>
<gene>
    <name evidence="17" type="ORF">DWB62_016810</name>
    <name evidence="16" type="ORF">GNY23_16810</name>
</gene>
<evidence type="ECO:0000259" key="13">
    <source>
        <dbReference type="PROSITE" id="PS50110"/>
    </source>
</evidence>
<dbReference type="EMBL" id="WOTW01000049">
    <property type="protein sequence ID" value="MUP39484.1"/>
    <property type="molecule type" value="Genomic_DNA"/>
</dbReference>
<evidence type="ECO:0000256" key="11">
    <source>
        <dbReference type="SAM" id="Phobius"/>
    </source>
</evidence>
<dbReference type="InterPro" id="IPR001789">
    <property type="entry name" value="Sig_transdc_resp-reg_receiver"/>
</dbReference>
<evidence type="ECO:0000256" key="7">
    <source>
        <dbReference type="ARBA" id="ARBA00022989"/>
    </source>
</evidence>
<keyword evidence="6 11" id="KW-0812">Transmembrane</keyword>
<evidence type="ECO:0000256" key="9">
    <source>
        <dbReference type="ARBA" id="ARBA00023136"/>
    </source>
</evidence>
<dbReference type="Pfam" id="PF00512">
    <property type="entry name" value="HisKA"/>
    <property type="match status" value="1"/>
</dbReference>
<dbReference type="Pfam" id="PF00072">
    <property type="entry name" value="Response_reg"/>
    <property type="match status" value="1"/>
</dbReference>
<keyword evidence="8" id="KW-0902">Two-component regulatory system</keyword>
<dbReference type="InterPro" id="IPR036890">
    <property type="entry name" value="HATPase_C_sf"/>
</dbReference>
<evidence type="ECO:0000256" key="2">
    <source>
        <dbReference type="ARBA" id="ARBA00004651"/>
    </source>
</evidence>
<accession>A0A7M4DA05</accession>
<dbReference type="PROSITE" id="PS50109">
    <property type="entry name" value="HIS_KIN"/>
    <property type="match status" value="1"/>
</dbReference>
<dbReference type="InterPro" id="IPR003594">
    <property type="entry name" value="HATPase_dom"/>
</dbReference>
<dbReference type="Gene3D" id="3.30.565.10">
    <property type="entry name" value="Histidine kinase-like ATPase, C-terminal domain"/>
    <property type="match status" value="1"/>
</dbReference>
<dbReference type="InterPro" id="IPR003661">
    <property type="entry name" value="HisK_dim/P_dom"/>
</dbReference>
<evidence type="ECO:0000256" key="6">
    <source>
        <dbReference type="ARBA" id="ARBA00022692"/>
    </source>
</evidence>
<evidence type="ECO:0000259" key="15">
    <source>
        <dbReference type="PROSITE" id="PS50113"/>
    </source>
</evidence>
<keyword evidence="5 10" id="KW-0597">Phosphoprotein</keyword>
<evidence type="ECO:0000313" key="18">
    <source>
        <dbReference type="Proteomes" id="UP000285951"/>
    </source>
</evidence>
<dbReference type="CDD" id="cd00082">
    <property type="entry name" value="HisKA"/>
    <property type="match status" value="1"/>
</dbReference>
<dbReference type="Pfam" id="PF02518">
    <property type="entry name" value="HATPase_c"/>
    <property type="match status" value="1"/>
</dbReference>
<dbReference type="EC" id="2.7.13.3" evidence="3"/>
<dbReference type="PANTHER" id="PTHR45339">
    <property type="entry name" value="HYBRID SIGNAL TRANSDUCTION HISTIDINE KINASE J"/>
    <property type="match status" value="1"/>
</dbReference>
<dbReference type="InterPro" id="IPR004358">
    <property type="entry name" value="Sig_transdc_His_kin-like_C"/>
</dbReference>
<feature type="domain" description="PAC" evidence="15">
    <location>
        <begin position="506"/>
        <end position="559"/>
    </location>
</feature>
<comment type="subcellular location">
    <subcellularLocation>
        <location evidence="2">Cell membrane</location>
        <topology evidence="2">Multi-pass membrane protein</topology>
    </subcellularLocation>
</comment>
<dbReference type="InterPro" id="IPR033480">
    <property type="entry name" value="sCache_2"/>
</dbReference>
<comment type="catalytic activity">
    <reaction evidence="1">
        <text>ATP + protein L-histidine = ADP + protein N-phospho-L-histidine.</text>
        <dbReference type="EC" id="2.7.13.3"/>
    </reaction>
</comment>
<name>A0A7M4DA05_9BACT</name>
<dbReference type="AlphaFoldDB" id="A0A7M4DA05"/>
<feature type="domain" description="Response regulatory" evidence="13">
    <location>
        <begin position="821"/>
        <end position="935"/>
    </location>
</feature>
<dbReference type="Gene3D" id="3.30.450.20">
    <property type="entry name" value="PAS domain"/>
    <property type="match status" value="3"/>
</dbReference>
<dbReference type="SMART" id="SM00448">
    <property type="entry name" value="REC"/>
    <property type="match status" value="1"/>
</dbReference>
<dbReference type="OrthoDB" id="9796457at2"/>
<dbReference type="SUPFAM" id="SSF47384">
    <property type="entry name" value="Homodimeric domain of signal transducing histidine kinase"/>
    <property type="match status" value="1"/>
</dbReference>
<evidence type="ECO:0000313" key="16">
    <source>
        <dbReference type="EMBL" id="MUP39484.1"/>
    </source>
</evidence>
<keyword evidence="4" id="KW-1003">Cell membrane</keyword>
<dbReference type="SUPFAM" id="SSF55785">
    <property type="entry name" value="PYP-like sensor domain (PAS domain)"/>
    <property type="match status" value="1"/>
</dbReference>
<evidence type="ECO:0000313" key="17">
    <source>
        <dbReference type="EMBL" id="MVB08689.1"/>
    </source>
</evidence>
<dbReference type="InterPro" id="IPR000700">
    <property type="entry name" value="PAS-assoc_C"/>
</dbReference>
<sequence>MKFFLAKIIEDKSISKVFLVSLLATSFLLISILGIFWVQQARQKFKQESKQIQDDFFKIQEKTLQHETQTLINYIENEREQTRNTLKKDISSRVYEAHSIAANIYNSCKNDLTEDQIKKLITDALRSVRFNDGSGFFYINSLAGVVQMNSENPEWEGQNKLSLKDVFSIPIIKNEIKIAQNNGEGYSNYSWQKEEGQKIDPKISFVKIFKPYNWYIGCTQYVENYELKIQDKILDKITDMRFDESFSIVVFNFNGTCLAHTQRDLIGQNLWNKKDKDGKKIVQELITRGTDKDGGFVRYADPYKKGSQESIAKLMYAKTYKDWQWVIGSGVHISQLTESIQNKRNELKALVNGYFIKAGLIFLLTIFIIITFTRFMVKISKSGLEILTQFYKNAASNSHIIDISKLHFKEFKILGEHANEMILKRKSIEHQLNIETAYFEQLFENSPEAIAITDNESNGIKINKQFTNLFGYTKEDLKGVVIDTLLADETKQGEANSLNYITAKGQMVEIETVRKCKDGRLIDVSIMGNPIEVDGEQIAIFGIYRDTTERKIYEKHLTEAKNKAEESDKLKSAFLANMSHEIRTPMNHILGFTEIITAQEVSEIERQEYGDLIKQSGINLLQLINNIIDLSKIECKQIKLSSLEIPVNTVLTELYEKYYIHKNKNKKSHLILKIQKTLNDEDSIIYTDPGRLEQLLSNLIENAIKFTDNGFIEFGYQLKEKNKIEFFVKDTGIGIAEKSMENIFHSFRQMDGSDTRRYSGTGLGLTISKRLAEILGGEIRVESKENIGTCFFVTLPYNREKLQIEKTEVCDKKNYNWKGKSILIVDDEKINFSFFKASLVKTKAEILWAKNGSEAVTICQSIAVDLVLMDIQMPIMNGYDATKEIKSFNSQIPIIGQTAYFQKEYKQKVMASGCDDYLSKPIKTAKLLDSIEKQFLKN</sequence>
<evidence type="ECO:0000256" key="10">
    <source>
        <dbReference type="PROSITE-ProRule" id="PRU00169"/>
    </source>
</evidence>
<protein>
    <recommendedName>
        <fullName evidence="3">histidine kinase</fullName>
        <ecNumber evidence="3">2.7.13.3</ecNumber>
    </recommendedName>
</protein>
<dbReference type="SUPFAM" id="SSF55874">
    <property type="entry name" value="ATPase domain of HSP90 chaperone/DNA topoisomerase II/histidine kinase"/>
    <property type="match status" value="1"/>
</dbReference>
<dbReference type="Proteomes" id="UP000285951">
    <property type="component" value="Unassembled WGS sequence"/>
</dbReference>
<dbReference type="InterPro" id="IPR013656">
    <property type="entry name" value="PAS_4"/>
</dbReference>
<dbReference type="SMART" id="SM00091">
    <property type="entry name" value="PAS"/>
    <property type="match status" value="1"/>
</dbReference>
<keyword evidence="18" id="KW-1185">Reference proteome</keyword>
<keyword evidence="9 11" id="KW-0472">Membrane</keyword>
<dbReference type="CDD" id="cd16922">
    <property type="entry name" value="HATPase_EvgS-ArcB-TorS-like"/>
    <property type="match status" value="1"/>
</dbReference>
<dbReference type="PROSITE" id="PS50113">
    <property type="entry name" value="PAC"/>
    <property type="match status" value="1"/>
</dbReference>
<dbReference type="EMBL" id="QTZN02000049">
    <property type="protein sequence ID" value="MVB08689.1"/>
    <property type="molecule type" value="Genomic_DNA"/>
</dbReference>
<evidence type="ECO:0000256" key="5">
    <source>
        <dbReference type="ARBA" id="ARBA00022553"/>
    </source>
</evidence>
<dbReference type="PRINTS" id="PR00344">
    <property type="entry name" value="BCTRLSENSOR"/>
</dbReference>
<dbReference type="Proteomes" id="UP000462449">
    <property type="component" value="Unassembled WGS sequence"/>
</dbReference>
<evidence type="ECO:0000259" key="14">
    <source>
        <dbReference type="PROSITE" id="PS50112"/>
    </source>
</evidence>
<reference evidence="16 19" key="2">
    <citation type="submission" date="2019-12" db="EMBL/GenBank/DDBJ databases">
        <title>Draft genome sequence of Labilibaculum sp. strain 44 isolated from deep waters of Black Sea.</title>
        <authorList>
            <person name="Yadav S."/>
            <person name="Villanueva L."/>
        </authorList>
    </citation>
    <scope>NUCLEOTIDE SEQUENCE [LARGE SCALE GENOMIC DNA]</scope>
    <source>
        <strain evidence="16 19">44</strain>
    </source>
</reference>
<dbReference type="GO" id="GO:0000155">
    <property type="term" value="F:phosphorelay sensor kinase activity"/>
    <property type="evidence" value="ECO:0007669"/>
    <property type="project" value="InterPro"/>
</dbReference>
<dbReference type="FunFam" id="3.30.565.10:FF:000010">
    <property type="entry name" value="Sensor histidine kinase RcsC"/>
    <property type="match status" value="1"/>
</dbReference>
<dbReference type="NCBIfam" id="TIGR00229">
    <property type="entry name" value="sensory_box"/>
    <property type="match status" value="1"/>
</dbReference>
<dbReference type="InterPro" id="IPR035965">
    <property type="entry name" value="PAS-like_dom_sf"/>
</dbReference>
<evidence type="ECO:0000256" key="4">
    <source>
        <dbReference type="ARBA" id="ARBA00022475"/>
    </source>
</evidence>
<dbReference type="InterPro" id="IPR036097">
    <property type="entry name" value="HisK_dim/P_sf"/>
</dbReference>
<evidence type="ECO:0000259" key="12">
    <source>
        <dbReference type="PROSITE" id="PS50109"/>
    </source>
</evidence>
<dbReference type="Pfam" id="PF08269">
    <property type="entry name" value="dCache_2"/>
    <property type="match status" value="1"/>
</dbReference>
<organism evidence="16 19">
    <name type="scientific">Labilibaculum euxinus</name>
    <dbReference type="NCBI Taxonomy" id="2686357"/>
    <lineage>
        <taxon>Bacteria</taxon>
        <taxon>Pseudomonadati</taxon>
        <taxon>Bacteroidota</taxon>
        <taxon>Bacteroidia</taxon>
        <taxon>Marinilabiliales</taxon>
        <taxon>Marinifilaceae</taxon>
        <taxon>Labilibaculum</taxon>
    </lineage>
</organism>
<reference evidence="17 18" key="1">
    <citation type="submission" date="2019-11" db="EMBL/GenBank/DDBJ databases">
        <title>Draft genome sequence of Labilibaculum sp. strain SYP isolated from Black Sea.</title>
        <authorList>
            <person name="Yadav S."/>
            <person name="Villanueva L."/>
        </authorList>
    </citation>
    <scope>NUCLEOTIDE SEQUENCE [LARGE SCALE GENOMIC DNA]</scope>
    <source>
        <strain evidence="17 18">44</strain>
    </source>
</reference>
<dbReference type="Gene3D" id="1.10.287.130">
    <property type="match status" value="1"/>
</dbReference>
<dbReference type="SMART" id="SM00387">
    <property type="entry name" value="HATPase_c"/>
    <property type="match status" value="1"/>
</dbReference>
<dbReference type="PANTHER" id="PTHR45339:SF1">
    <property type="entry name" value="HYBRID SIGNAL TRANSDUCTION HISTIDINE KINASE J"/>
    <property type="match status" value="1"/>
</dbReference>
<evidence type="ECO:0000256" key="1">
    <source>
        <dbReference type="ARBA" id="ARBA00000085"/>
    </source>
</evidence>
<proteinExistence type="predicted"/>
<dbReference type="SUPFAM" id="SSF52172">
    <property type="entry name" value="CheY-like"/>
    <property type="match status" value="1"/>
</dbReference>
<dbReference type="CDD" id="cd17546">
    <property type="entry name" value="REC_hyHK_CKI1_RcsC-like"/>
    <property type="match status" value="1"/>
</dbReference>
<dbReference type="InterPro" id="IPR000014">
    <property type="entry name" value="PAS"/>
</dbReference>
<keyword evidence="7 11" id="KW-1133">Transmembrane helix</keyword>
<feature type="transmembrane region" description="Helical" evidence="11">
    <location>
        <begin position="17"/>
        <end position="38"/>
    </location>
</feature>
<dbReference type="SMART" id="SM00388">
    <property type="entry name" value="HisKA"/>
    <property type="match status" value="1"/>
</dbReference>
<dbReference type="PROSITE" id="PS50110">
    <property type="entry name" value="RESPONSE_REGULATORY"/>
    <property type="match status" value="1"/>
</dbReference>
<dbReference type="Gene3D" id="3.40.50.2300">
    <property type="match status" value="1"/>
</dbReference>
<dbReference type="GO" id="GO:0005886">
    <property type="term" value="C:plasma membrane"/>
    <property type="evidence" value="ECO:0007669"/>
    <property type="project" value="UniProtKB-SubCell"/>
</dbReference>
<dbReference type="SMART" id="SM01049">
    <property type="entry name" value="Cache_2"/>
    <property type="match status" value="2"/>
</dbReference>
<dbReference type="Pfam" id="PF08448">
    <property type="entry name" value="PAS_4"/>
    <property type="match status" value="1"/>
</dbReference>
<dbReference type="InterPro" id="IPR011006">
    <property type="entry name" value="CheY-like_superfamily"/>
</dbReference>
<comment type="caution">
    <text evidence="16">The sequence shown here is derived from an EMBL/GenBank/DDBJ whole genome shotgun (WGS) entry which is preliminary data.</text>
</comment>